<name>A0ABT6M9M2_9NOCA</name>
<dbReference type="PANTHER" id="PTHR33744">
    <property type="entry name" value="CARBOHYDRATE DIACID REGULATOR"/>
    <property type="match status" value="1"/>
</dbReference>
<gene>
    <name evidence="2" type="ORF">M2280_001792</name>
</gene>
<comment type="caution">
    <text evidence="2">The sequence shown here is derived from an EMBL/GenBank/DDBJ whole genome shotgun (WGS) entry which is preliminary data.</text>
</comment>
<evidence type="ECO:0000259" key="1">
    <source>
        <dbReference type="Pfam" id="PF13556"/>
    </source>
</evidence>
<dbReference type="Proteomes" id="UP001160334">
    <property type="component" value="Unassembled WGS sequence"/>
</dbReference>
<dbReference type="Gene3D" id="1.10.10.2840">
    <property type="entry name" value="PucR C-terminal helix-turn-helix domain"/>
    <property type="match status" value="1"/>
</dbReference>
<dbReference type="RefSeq" id="WP_280759903.1">
    <property type="nucleotide sequence ID" value="NZ_JARXVC010000003.1"/>
</dbReference>
<dbReference type="Pfam" id="PF13556">
    <property type="entry name" value="HTH_30"/>
    <property type="match status" value="1"/>
</dbReference>
<feature type="domain" description="PucR C-terminal helix-turn-helix" evidence="1">
    <location>
        <begin position="306"/>
        <end position="361"/>
    </location>
</feature>
<reference evidence="2 3" key="1">
    <citation type="submission" date="2023-04" db="EMBL/GenBank/DDBJ databases">
        <title>Forest soil microbial communities from Buena Vista Peninsula, Colon Province, Panama.</title>
        <authorList>
            <person name="Bouskill N."/>
        </authorList>
    </citation>
    <scope>NUCLEOTIDE SEQUENCE [LARGE SCALE GENOMIC DNA]</scope>
    <source>
        <strain evidence="2 3">CFH S0262</strain>
    </source>
</reference>
<sequence length="383" mass="41455">MSHEQLRMSELGSDSVSVLRIISYFDELGESAANADTVVRSAALLAECPVGARWTSGTVIRYDALGDPLDETRAVEPVRREPEVWLERGGAERPLDSVLLDRLRHTLRVAAARSTSTDGPRLGDPALLEVVLSDKERREDRVRAVGLLGLDPAREIRVLAVSSASSAAAVELISRTCSGRLVHSVAVGSLTAVLLQDGADSRALADDLHGTIVAEHPRPTTPSGDRGPWVGIGERLSVYAAPTSWKQARRALRFASSTGYGRRAVAYGRLSSLELLAELPLERVLHDRDVARINAIAASVTGAQEVATLEAFCVFGSLRRTATELHVHHSTVAARLARLESEMGWDLEDSMDRFMATLVLMIRRMALSSTDLASSEVFGSGYR</sequence>
<accession>A0ABT6M9M2</accession>
<dbReference type="PANTHER" id="PTHR33744:SF1">
    <property type="entry name" value="DNA-BINDING TRANSCRIPTIONAL ACTIVATOR ADER"/>
    <property type="match status" value="1"/>
</dbReference>
<dbReference type="EMBL" id="JARXVC010000003">
    <property type="protein sequence ID" value="MDH6280580.1"/>
    <property type="molecule type" value="Genomic_DNA"/>
</dbReference>
<evidence type="ECO:0000313" key="2">
    <source>
        <dbReference type="EMBL" id="MDH6280580.1"/>
    </source>
</evidence>
<proteinExistence type="predicted"/>
<evidence type="ECO:0000313" key="3">
    <source>
        <dbReference type="Proteomes" id="UP001160334"/>
    </source>
</evidence>
<protein>
    <recommendedName>
        <fullName evidence="1">PucR C-terminal helix-turn-helix domain-containing protein</fullName>
    </recommendedName>
</protein>
<dbReference type="InterPro" id="IPR051448">
    <property type="entry name" value="CdaR-like_regulators"/>
</dbReference>
<dbReference type="InterPro" id="IPR042070">
    <property type="entry name" value="PucR_C-HTH_sf"/>
</dbReference>
<keyword evidence="3" id="KW-1185">Reference proteome</keyword>
<organism evidence="2 3">
    <name type="scientific">Prescottella agglutinans</name>
    <dbReference type="NCBI Taxonomy" id="1644129"/>
    <lineage>
        <taxon>Bacteria</taxon>
        <taxon>Bacillati</taxon>
        <taxon>Actinomycetota</taxon>
        <taxon>Actinomycetes</taxon>
        <taxon>Mycobacteriales</taxon>
        <taxon>Nocardiaceae</taxon>
        <taxon>Prescottella</taxon>
    </lineage>
</organism>
<dbReference type="InterPro" id="IPR025736">
    <property type="entry name" value="PucR_C-HTH_dom"/>
</dbReference>